<dbReference type="Pfam" id="PF16967">
    <property type="entry name" value="TcfC"/>
    <property type="match status" value="1"/>
</dbReference>
<gene>
    <name evidence="5" type="ORF">OB962_19825</name>
</gene>
<keyword evidence="1 2" id="KW-0732">Signal</keyword>
<accession>A0ABT7QH05</accession>
<feature type="chain" id="PRO_5046272704" evidence="2">
    <location>
        <begin position="24"/>
        <end position="815"/>
    </location>
</feature>
<proteinExistence type="predicted"/>
<dbReference type="Pfam" id="PF15976">
    <property type="entry name" value="CooC_C"/>
    <property type="match status" value="1"/>
</dbReference>
<dbReference type="EMBL" id="JAOPLU010000010">
    <property type="protein sequence ID" value="MDM5133222.1"/>
    <property type="molecule type" value="Genomic_DNA"/>
</dbReference>
<dbReference type="Proteomes" id="UP001168109">
    <property type="component" value="Unassembled WGS sequence"/>
</dbReference>
<name>A0ABT7QH05_9GAMM</name>
<feature type="signal peptide" evidence="2">
    <location>
        <begin position="1"/>
        <end position="23"/>
    </location>
</feature>
<evidence type="ECO:0000259" key="4">
    <source>
        <dbReference type="Pfam" id="PF16967"/>
    </source>
</evidence>
<comment type="caution">
    <text evidence="5">The sequence shown here is derived from an EMBL/GenBank/DDBJ whole genome shotgun (WGS) entry which is preliminary data.</text>
</comment>
<feature type="domain" description="Pilus assembly protein C-terminal" evidence="3">
    <location>
        <begin position="714"/>
        <end position="807"/>
    </location>
</feature>
<evidence type="ECO:0000256" key="2">
    <source>
        <dbReference type="SAM" id="SignalP"/>
    </source>
</evidence>
<evidence type="ECO:0000256" key="1">
    <source>
        <dbReference type="ARBA" id="ARBA00022729"/>
    </source>
</evidence>
<dbReference type="InterPro" id="IPR031917">
    <property type="entry name" value="Pilus_assem_C"/>
</dbReference>
<feature type="domain" description="Pilus assembly protein E-set like" evidence="4">
    <location>
        <begin position="280"/>
        <end position="347"/>
    </location>
</feature>
<sequence length="815" mass="88260">MSPPIAASGLLVVLCFLAMSARADTATPLRIANVLIPASFAQALQDGLAVPVRLQYADAGHQIDTLTDEAIGNATLLLQGGKLHLLNIDFSVGQQQALLNDKLTAMLASEQMRTFSTDGTLLIDDNASMQLDLVAMLLTIRVSRSAFGRAQQQDDRITLTPTVDTLTGVHRYNLGYSFARNRNGGHSDSNFLQLDSMVGAGSHHLAMNASLYNLGEPEQSGDIYRAMYERDFDDRRVAAGMVSTWDLQTLGVVTGLTTGRIYGASYGNQAQSRKQNANQSTTPIQVFMPANGEVRVYRDGRLIGLQNLAIGNQNIDTSSFPSGVYNVTVEVYVDGRLTDTSTQRVTKLGSRMGFTQEWGWQWWGGVMEDSHDGGDSPLLGLSLARTLETLELATTAYGFKDAAVGEASTSWQATDRITAQLQSMLATDHSWRLASSLSLQAHDNASLWVSQEKLKTGNALTVGESELYSAGITLNLGGWVTGLGQLTFNTTHDSQMSRDRSYMDYYQHLYAGRFGNLSLRASLQSDGSLFNDFNNKSITLDYSIPFDNLFSLGMSSNEQGQTTANLNYQKRMDGVINLASFNASRMMHGSDDRDMALSGTLGFEHRVIGGTMTLGRGESGDVNGNLIARGALITADGSLLASHQSTAGSGIVVQTGLGQDGQMLAKVNGQDYPLLGEQTFLALQPYQEYEIELLNSKTGRDSYDINTGKQRYVLFPGNVATLDASSTIKEMVTVFGVMRAEDGSPLANARIDNHIGTAMTNAAGEFSLDVDKNHPTLTFKHGDKFCEADMDLSSHTGAAWVGDVLCKGLESYVMR</sequence>
<dbReference type="InterPro" id="IPR032636">
    <property type="entry name" value="Pilus_assem_E-set-like_dom"/>
</dbReference>
<keyword evidence="6" id="KW-1185">Reference proteome</keyword>
<organism evidence="5 6">
    <name type="scientific">Aeromonas piscicola</name>
    <dbReference type="NCBI Taxonomy" id="600645"/>
    <lineage>
        <taxon>Bacteria</taxon>
        <taxon>Pseudomonadati</taxon>
        <taxon>Pseudomonadota</taxon>
        <taxon>Gammaproteobacteria</taxon>
        <taxon>Aeromonadales</taxon>
        <taxon>Aeromonadaceae</taxon>
        <taxon>Aeromonas</taxon>
    </lineage>
</organism>
<dbReference type="RefSeq" id="WP_042873600.1">
    <property type="nucleotide sequence ID" value="NZ_CDBL01000090.1"/>
</dbReference>
<evidence type="ECO:0000259" key="3">
    <source>
        <dbReference type="Pfam" id="PF15976"/>
    </source>
</evidence>
<protein>
    <submittedName>
        <fullName evidence="5">CS1-pili formation C-terminal domain-containing protein</fullName>
    </submittedName>
</protein>
<evidence type="ECO:0000313" key="5">
    <source>
        <dbReference type="EMBL" id="MDM5133222.1"/>
    </source>
</evidence>
<evidence type="ECO:0000313" key="6">
    <source>
        <dbReference type="Proteomes" id="UP001168109"/>
    </source>
</evidence>
<reference evidence="5" key="1">
    <citation type="submission" date="2024-05" db="EMBL/GenBank/DDBJ databases">
        <title>WGS of Aeromonas isolates.</title>
        <authorList>
            <person name="Lee H."/>
        </authorList>
    </citation>
    <scope>NUCLEOTIDE SEQUENCE</scope>
    <source>
        <strain evidence="5">LP308</strain>
    </source>
</reference>